<evidence type="ECO:0000313" key="3">
    <source>
        <dbReference type="Proteomes" id="UP000756346"/>
    </source>
</evidence>
<dbReference type="GeneID" id="70185167"/>
<name>A0A9P8XUH5_9PEZI</name>
<keyword evidence="3" id="KW-1185">Reference proteome</keyword>
<proteinExistence type="predicted"/>
<dbReference type="Proteomes" id="UP000756346">
    <property type="component" value="Unassembled WGS sequence"/>
</dbReference>
<dbReference type="RefSeq" id="XP_046005778.1">
    <property type="nucleotide sequence ID" value="XM_046155621.1"/>
</dbReference>
<reference evidence="2" key="1">
    <citation type="journal article" date="2021" name="Nat. Commun.">
        <title>Genetic determinants of endophytism in the Arabidopsis root mycobiome.</title>
        <authorList>
            <person name="Mesny F."/>
            <person name="Miyauchi S."/>
            <person name="Thiergart T."/>
            <person name="Pickel B."/>
            <person name="Atanasova L."/>
            <person name="Karlsson M."/>
            <person name="Huettel B."/>
            <person name="Barry K.W."/>
            <person name="Haridas S."/>
            <person name="Chen C."/>
            <person name="Bauer D."/>
            <person name="Andreopoulos W."/>
            <person name="Pangilinan J."/>
            <person name="LaButti K."/>
            <person name="Riley R."/>
            <person name="Lipzen A."/>
            <person name="Clum A."/>
            <person name="Drula E."/>
            <person name="Henrissat B."/>
            <person name="Kohler A."/>
            <person name="Grigoriev I.V."/>
            <person name="Martin F.M."/>
            <person name="Hacquard S."/>
        </authorList>
    </citation>
    <scope>NUCLEOTIDE SEQUENCE</scope>
    <source>
        <strain evidence="2">MPI-CAGE-CH-0230</strain>
    </source>
</reference>
<gene>
    <name evidence="2" type="ORF">B0I36DRAFT_336912</name>
</gene>
<feature type="region of interest" description="Disordered" evidence="1">
    <location>
        <begin position="1"/>
        <end position="57"/>
    </location>
</feature>
<evidence type="ECO:0000313" key="2">
    <source>
        <dbReference type="EMBL" id="KAH7016154.1"/>
    </source>
</evidence>
<organism evidence="2 3">
    <name type="scientific">Microdochium trichocladiopsis</name>
    <dbReference type="NCBI Taxonomy" id="1682393"/>
    <lineage>
        <taxon>Eukaryota</taxon>
        <taxon>Fungi</taxon>
        <taxon>Dikarya</taxon>
        <taxon>Ascomycota</taxon>
        <taxon>Pezizomycotina</taxon>
        <taxon>Sordariomycetes</taxon>
        <taxon>Xylariomycetidae</taxon>
        <taxon>Xylariales</taxon>
        <taxon>Microdochiaceae</taxon>
        <taxon>Microdochium</taxon>
    </lineage>
</organism>
<accession>A0A9P8XUH5</accession>
<comment type="caution">
    <text evidence="2">The sequence shown here is derived from an EMBL/GenBank/DDBJ whole genome shotgun (WGS) entry which is preliminary data.</text>
</comment>
<dbReference type="EMBL" id="JAGTJQ010000012">
    <property type="protein sequence ID" value="KAH7016154.1"/>
    <property type="molecule type" value="Genomic_DNA"/>
</dbReference>
<sequence>MTEMRIRPPTFRGTHADRRHNNRPHPGAQTELPGLSHLAPSGQNTSVETEQGKRACG</sequence>
<dbReference type="AlphaFoldDB" id="A0A9P8XUH5"/>
<evidence type="ECO:0000256" key="1">
    <source>
        <dbReference type="SAM" id="MobiDB-lite"/>
    </source>
</evidence>
<protein>
    <submittedName>
        <fullName evidence="2">Uncharacterized protein</fullName>
    </submittedName>
</protein>